<keyword evidence="1" id="KW-1133">Transmembrane helix</keyword>
<dbReference type="Pfam" id="PF04134">
    <property type="entry name" value="DCC1-like"/>
    <property type="match status" value="1"/>
</dbReference>
<dbReference type="OrthoDB" id="5294764at2"/>
<keyword evidence="3" id="KW-1185">Reference proteome</keyword>
<protein>
    <recommendedName>
        <fullName evidence="4">Thiol-disulfide oxidoreductase DCC</fullName>
    </recommendedName>
</protein>
<dbReference type="STRING" id="1216006.VA7868_01480"/>
<dbReference type="RefSeq" id="WP_073603214.1">
    <property type="nucleotide sequence ID" value="NZ_FQXZ01000014.1"/>
</dbReference>
<dbReference type="Proteomes" id="UP000184608">
    <property type="component" value="Unassembled WGS sequence"/>
</dbReference>
<proteinExistence type="predicted"/>
<organism evidence="2 3">
    <name type="scientific">Vibrio aerogenes CECT 7868</name>
    <dbReference type="NCBI Taxonomy" id="1216006"/>
    <lineage>
        <taxon>Bacteria</taxon>
        <taxon>Pseudomonadati</taxon>
        <taxon>Pseudomonadota</taxon>
        <taxon>Gammaproteobacteria</taxon>
        <taxon>Vibrionales</taxon>
        <taxon>Vibrionaceae</taxon>
        <taxon>Vibrio</taxon>
    </lineage>
</organism>
<gene>
    <name evidence="2" type="ORF">VA7868_01480</name>
</gene>
<sequence>MITVWYDAQCGLCSREINHYRRIAPAGIFHWRDVMASETELQQHGITVAQGLLALHARDDAGTIHQGVDAFILIWRQLKRWRLLAVLIALPGIRQAAGLAYRFFANWRFQKLTHCQVAAQQEKCD</sequence>
<dbReference type="GO" id="GO:0015035">
    <property type="term" value="F:protein-disulfide reductase activity"/>
    <property type="evidence" value="ECO:0007669"/>
    <property type="project" value="InterPro"/>
</dbReference>
<dbReference type="InterPro" id="IPR007263">
    <property type="entry name" value="DCC1-like"/>
</dbReference>
<evidence type="ECO:0000313" key="2">
    <source>
        <dbReference type="EMBL" id="SHI06768.1"/>
    </source>
</evidence>
<dbReference type="AlphaFoldDB" id="A0A1M5Y4P3"/>
<name>A0A1M5Y4P3_9VIBR</name>
<evidence type="ECO:0008006" key="4">
    <source>
        <dbReference type="Google" id="ProtNLM"/>
    </source>
</evidence>
<keyword evidence="1" id="KW-0812">Transmembrane</keyword>
<evidence type="ECO:0000313" key="3">
    <source>
        <dbReference type="Proteomes" id="UP000184608"/>
    </source>
</evidence>
<accession>A0A1M5Y4P3</accession>
<evidence type="ECO:0000256" key="1">
    <source>
        <dbReference type="SAM" id="Phobius"/>
    </source>
</evidence>
<reference evidence="2 3" key="1">
    <citation type="submission" date="2016-11" db="EMBL/GenBank/DDBJ databases">
        <authorList>
            <person name="Jaros S."/>
            <person name="Januszkiewicz K."/>
            <person name="Wedrychowicz H."/>
        </authorList>
    </citation>
    <scope>NUCLEOTIDE SEQUENCE [LARGE SCALE GENOMIC DNA]</scope>
    <source>
        <strain evidence="2 3">CECT 7868</strain>
    </source>
</reference>
<feature type="transmembrane region" description="Helical" evidence="1">
    <location>
        <begin position="83"/>
        <end position="104"/>
    </location>
</feature>
<keyword evidence="1" id="KW-0472">Membrane</keyword>
<dbReference type="EMBL" id="FQXZ01000014">
    <property type="protein sequence ID" value="SHI06768.1"/>
    <property type="molecule type" value="Genomic_DNA"/>
</dbReference>